<gene>
    <name evidence="3" type="primary">RPRD2A</name>
</gene>
<keyword evidence="2" id="KW-1133">Transmembrane helix</keyword>
<feature type="compositionally biased region" description="Low complexity" evidence="1">
    <location>
        <begin position="43"/>
        <end position="53"/>
    </location>
</feature>
<dbReference type="PANTHER" id="PTHR12460">
    <property type="entry name" value="CYCLIN-DEPENDENT KINASE INHIBITOR-RELATED PROTEIN"/>
    <property type="match status" value="1"/>
</dbReference>
<keyword evidence="2" id="KW-0472">Membrane</keyword>
<dbReference type="GO" id="GO:0031124">
    <property type="term" value="P:mRNA 3'-end processing"/>
    <property type="evidence" value="ECO:0007669"/>
    <property type="project" value="TreeGrafter"/>
</dbReference>
<feature type="region of interest" description="Disordered" evidence="1">
    <location>
        <begin position="32"/>
        <end position="101"/>
    </location>
</feature>
<organism evidence="3">
    <name type="scientific">Iconisemion striatum</name>
    <dbReference type="NCBI Taxonomy" id="60296"/>
    <lineage>
        <taxon>Eukaryota</taxon>
        <taxon>Metazoa</taxon>
        <taxon>Chordata</taxon>
        <taxon>Craniata</taxon>
        <taxon>Vertebrata</taxon>
        <taxon>Euteleostomi</taxon>
        <taxon>Actinopterygii</taxon>
        <taxon>Neopterygii</taxon>
        <taxon>Teleostei</taxon>
        <taxon>Neoteleostei</taxon>
        <taxon>Acanthomorphata</taxon>
        <taxon>Ovalentaria</taxon>
        <taxon>Atherinomorphae</taxon>
        <taxon>Cyprinodontiformes</taxon>
        <taxon>Nothobranchiidae</taxon>
        <taxon>Iconisemion</taxon>
    </lineage>
</organism>
<evidence type="ECO:0000256" key="2">
    <source>
        <dbReference type="SAM" id="Phobius"/>
    </source>
</evidence>
<feature type="compositionally biased region" description="Gly residues" evidence="1">
    <location>
        <begin position="524"/>
        <end position="533"/>
    </location>
</feature>
<keyword evidence="2" id="KW-0812">Transmembrane</keyword>
<reference evidence="3" key="2">
    <citation type="submission" date="2016-06" db="EMBL/GenBank/DDBJ databases">
        <title>The genome of a short-lived fish provides insights into sex chromosome evolution and the genetic control of aging.</title>
        <authorList>
            <person name="Reichwald K."/>
            <person name="Felder M."/>
            <person name="Petzold A."/>
            <person name="Koch P."/>
            <person name="Groth M."/>
            <person name="Platzer M."/>
        </authorList>
    </citation>
    <scope>NUCLEOTIDE SEQUENCE</scope>
    <source>
        <tissue evidence="3">Brain</tissue>
    </source>
</reference>
<name>A0A1A7Z4C5_9TELE</name>
<feature type="region of interest" description="Disordered" evidence="1">
    <location>
        <begin position="250"/>
        <end position="306"/>
    </location>
</feature>
<sequence>YKEVKIVANAYQTFANRVSHLKRKLDALKATLPDLDESPIPSPSADAPSPTGSESPFHGMELAHPDPELDGSAMDDDAEPPAPSPLSSPGGSPQNADGVGEIDNCEEEDMELSEEETGNVGIIVEEKIETVCLPEVSGPIPAKSQTSVPEPAILQATPSVAIPAAAMESVDISKISSILSSIGPALKNTGLVESPPAAAPVISSVKPKPAAPLIPQDATSLVSLLSKVDVSPADLLSALSKVQSQSSLKGIPSLLSPNVDSDPPSTDMSIPSSLSTSSSMVPSQTFRASVPPSSKPAVQQSCSAPAAPETLNKASALVQALHRDMDLTTEQESTFPSTSLESKIHKFLQGNPAFSAFDLKFSAIPVQGAANISPVTGTENQEGTPVRDEGGGTPTQDEIMDKPVAVPITSGLNHSAAGEAVQKASVMFENSNDPLHPSLPLPGVAQNGQRFQAFPYSKQEVLDGGMAAPVALYQQLSVQVGGATTGDRAPGGASSTPTAEGFRGVNEQSRFGDGYPEGSSQQPGGYGVLVPGGGGENKTSGLYPYPTEQEGTASLVGWLFMTISTSLLIQMTRSTTRIARCNLRTYTPTQVMTHITRRTLGFTMVTTGNTILISFTTTLTILLMMSILGQEVRHTLAQESEGISPPRCHLQRILTLPTTISSTAPLVTRTTHHGDRRLAMKSTVPVCGPHIGPPALD</sequence>
<reference evidence="3" key="1">
    <citation type="submission" date="2016-05" db="EMBL/GenBank/DDBJ databases">
        <authorList>
            <person name="Lavstsen T."/>
            <person name="Jespersen J.S."/>
        </authorList>
    </citation>
    <scope>NUCLEOTIDE SEQUENCE</scope>
    <source>
        <tissue evidence="3">Brain</tissue>
    </source>
</reference>
<evidence type="ECO:0000256" key="1">
    <source>
        <dbReference type="SAM" id="MobiDB-lite"/>
    </source>
</evidence>
<feature type="non-terminal residue" evidence="3">
    <location>
        <position position="1"/>
    </location>
</feature>
<feature type="compositionally biased region" description="Polar residues" evidence="1">
    <location>
        <begin position="373"/>
        <end position="383"/>
    </location>
</feature>
<dbReference type="EMBL" id="HADX01015445">
    <property type="protein sequence ID" value="SBP37677.1"/>
    <property type="molecule type" value="Transcribed_RNA"/>
</dbReference>
<proteinExistence type="predicted"/>
<feature type="compositionally biased region" description="Low complexity" evidence="1">
    <location>
        <begin position="264"/>
        <end position="285"/>
    </location>
</feature>
<dbReference type="PANTHER" id="PTHR12460:SF40">
    <property type="entry name" value="REGULATION OF NUCLEAR PRE-MRNA DOMAIN-CONTAINING PROTEIN 2"/>
    <property type="match status" value="1"/>
</dbReference>
<feature type="region of interest" description="Disordered" evidence="1">
    <location>
        <begin position="373"/>
        <end position="394"/>
    </location>
</feature>
<accession>A0A1A7Z4C5</accession>
<dbReference type="AlphaFoldDB" id="A0A1A7Z4C5"/>
<feature type="transmembrane region" description="Helical" evidence="2">
    <location>
        <begin position="600"/>
        <end position="624"/>
    </location>
</feature>
<protein>
    <submittedName>
        <fullName evidence="3">Regulation of nuclear pre-mRNA domain containing 2a</fullName>
    </submittedName>
</protein>
<evidence type="ECO:0000313" key="3">
    <source>
        <dbReference type="EMBL" id="SBP37677.1"/>
    </source>
</evidence>
<feature type="region of interest" description="Disordered" evidence="1">
    <location>
        <begin position="483"/>
        <end position="533"/>
    </location>
</feature>
<dbReference type="GO" id="GO:0000993">
    <property type="term" value="F:RNA polymerase II complex binding"/>
    <property type="evidence" value="ECO:0007669"/>
    <property type="project" value="TreeGrafter"/>
</dbReference>